<protein>
    <submittedName>
        <fullName evidence="13">TonB-linked SusC/RagA family outer membrane protein</fullName>
    </submittedName>
</protein>
<dbReference type="InterPro" id="IPR023996">
    <property type="entry name" value="TonB-dep_OMP_SusC/RagA"/>
</dbReference>
<dbReference type="NCBIfam" id="TIGR04057">
    <property type="entry name" value="SusC_RagA_signa"/>
    <property type="match status" value="1"/>
</dbReference>
<dbReference type="Pfam" id="PF07715">
    <property type="entry name" value="Plug"/>
    <property type="match status" value="1"/>
</dbReference>
<gene>
    <name evidence="13" type="ORF">CLV51_1021077</name>
</gene>
<dbReference type="NCBIfam" id="TIGR04056">
    <property type="entry name" value="OMP_RagA_SusC"/>
    <property type="match status" value="1"/>
</dbReference>
<evidence type="ECO:0000256" key="1">
    <source>
        <dbReference type="ARBA" id="ARBA00004571"/>
    </source>
</evidence>
<organism evidence="13 14">
    <name type="scientific">Chitinophaga niastensis</name>
    <dbReference type="NCBI Taxonomy" id="536980"/>
    <lineage>
        <taxon>Bacteria</taxon>
        <taxon>Pseudomonadati</taxon>
        <taxon>Bacteroidota</taxon>
        <taxon>Chitinophagia</taxon>
        <taxon>Chitinophagales</taxon>
        <taxon>Chitinophagaceae</taxon>
        <taxon>Chitinophaga</taxon>
    </lineage>
</organism>
<dbReference type="GO" id="GO:0009279">
    <property type="term" value="C:cell outer membrane"/>
    <property type="evidence" value="ECO:0007669"/>
    <property type="project" value="UniProtKB-SubCell"/>
</dbReference>
<dbReference type="RefSeq" id="WP_106528609.1">
    <property type="nucleotide sequence ID" value="NZ_PYAW01000002.1"/>
</dbReference>
<sequence length="1103" mass="122382">MGIIFKTRHIVFVLAALVVSLHFYSPLAAQETGDQKITVFANNTPLRSVLKNIEKQTDMRFNYIDNELNVNEKVTVRYENLPLNSVMSALLHPKGLAWKYIDKNIYLRKNNDAEKKENAPVGSKDTIRSSAISGKIVDEEGAPLPGATVLVKGTPLGTSADAEGRFFLSNVPDNANLRISYTSYEPQELHVKVKQNFKVILKKIIGNLDEMVVIAYGATTKRFNTGSVSTVKAEDIEKQPVTDPIMALQGRVSGLYITQSSGIPGAGLTVRLRGQNSIANGNDPLYIVDGIPYTSTTLTSPDFGGGAVGGPPDQGGGLSPFNSLNPADIERIDVLKDADATAIYGSRGANGVILITTKKGKAGKTKFDLNISTGNGQVPHMMKLLNTQQYLEMRHEAFKNDGVIPGSSDYDINGAWDTTHYTNWQKVLIGGTAKFTNIQTSLSGGNQHTQFIIGGGYSKQTTVYPGDYYNQKASLHINLTHSSINEKFRLNFSGSYVNDDSNLPSTDFTGNISLAPDAPVLHDAAGNLNWQNNTFINPLGATLIHAQAVTDNLISNLGLNYELLPGLVIRSSLGFTHIQMNQTIQTPLSAYPPSYGNITFLRSNSFGTNDLKNWIIEPQINYVKSIGKNKLEILIGSTFQQNLQNSIGHYASDFSSDALIQNVSAATTTRIAGNNYTKYRYNAIFGRINYNWKEKYLIDLTARRDGSSRFGPGRQFGNFGAVGAAWIFSQEDWIKNSLPFLSFGKIRASYGTTGNDQTPDYQYLSTYQPNYNLYQGLAGLYPTRIPNPDFGWELVRKMELGLETGFMNDRIFFNASYYRNRTGNQLVGYALPNIAGFSSVQYNLPATVQNSGFEFELNTNNIKLKNFTWKTLINLSIPRNKLISYTNFEGSPYNRIYTIGQSLFSRKYYQYTGVDPEIGLYTVRDVNKDGSITYDDRIIAKELTQKFFGGMQNSFSYKGFQLDIFLQFVKQTGNDFLGFFPSVAGFVNQNVPIDNLKRWQTKGDITNIQQFSTGTGPADPARVWYTNSDANIVDASFIRLKNLSVSYALPTNWLQRVHLQNIRIYLQGQNLFTITGYKGLDPETQRLGLPPLRMMTAGIQVSL</sequence>
<keyword evidence="2 8" id="KW-0813">Transport</keyword>
<dbReference type="AlphaFoldDB" id="A0A2P8HPQ8"/>
<comment type="similarity">
    <text evidence="8 9">Belongs to the TonB-dependent receptor family.</text>
</comment>
<proteinExistence type="inferred from homology"/>
<evidence type="ECO:0000313" key="14">
    <source>
        <dbReference type="Proteomes" id="UP000240971"/>
    </source>
</evidence>
<evidence type="ECO:0000256" key="7">
    <source>
        <dbReference type="ARBA" id="ARBA00023237"/>
    </source>
</evidence>
<evidence type="ECO:0000256" key="6">
    <source>
        <dbReference type="ARBA" id="ARBA00023136"/>
    </source>
</evidence>
<dbReference type="PROSITE" id="PS52016">
    <property type="entry name" value="TONB_DEPENDENT_REC_3"/>
    <property type="match status" value="1"/>
</dbReference>
<feature type="domain" description="TonB-dependent receptor-like beta-barrel" evidence="11">
    <location>
        <begin position="505"/>
        <end position="1071"/>
    </location>
</feature>
<keyword evidence="14" id="KW-1185">Reference proteome</keyword>
<evidence type="ECO:0000256" key="9">
    <source>
        <dbReference type="RuleBase" id="RU003357"/>
    </source>
</evidence>
<comment type="subcellular location">
    <subcellularLocation>
        <location evidence="1 8">Cell outer membrane</location>
        <topology evidence="1 8">Multi-pass membrane protein</topology>
    </subcellularLocation>
</comment>
<dbReference type="InterPro" id="IPR023997">
    <property type="entry name" value="TonB-dep_OMP_SusC/RagA_CS"/>
</dbReference>
<reference evidence="13 14" key="1">
    <citation type="submission" date="2018-03" db="EMBL/GenBank/DDBJ databases">
        <title>Genomic Encyclopedia of Archaeal and Bacterial Type Strains, Phase II (KMG-II): from individual species to whole genera.</title>
        <authorList>
            <person name="Goeker M."/>
        </authorList>
    </citation>
    <scope>NUCLEOTIDE SEQUENCE [LARGE SCALE GENOMIC DNA]</scope>
    <source>
        <strain evidence="13 14">DSM 24859</strain>
    </source>
</reference>
<dbReference type="InterPro" id="IPR036942">
    <property type="entry name" value="Beta-barrel_TonB_sf"/>
</dbReference>
<dbReference type="InterPro" id="IPR008969">
    <property type="entry name" value="CarboxyPept-like_regulatory"/>
</dbReference>
<keyword evidence="6 8" id="KW-0472">Membrane</keyword>
<dbReference type="Gene3D" id="2.60.40.1120">
    <property type="entry name" value="Carboxypeptidase-like, regulatory domain"/>
    <property type="match status" value="1"/>
</dbReference>
<evidence type="ECO:0000256" key="5">
    <source>
        <dbReference type="ARBA" id="ARBA00023077"/>
    </source>
</evidence>
<dbReference type="OrthoDB" id="9768177at2"/>
<evidence type="ECO:0000313" key="13">
    <source>
        <dbReference type="EMBL" id="PSL48213.1"/>
    </source>
</evidence>
<dbReference type="InterPro" id="IPR039426">
    <property type="entry name" value="TonB-dep_rcpt-like"/>
</dbReference>
<evidence type="ECO:0000256" key="4">
    <source>
        <dbReference type="ARBA" id="ARBA00022692"/>
    </source>
</evidence>
<name>A0A2P8HPQ8_CHINA</name>
<evidence type="ECO:0000259" key="11">
    <source>
        <dbReference type="Pfam" id="PF00593"/>
    </source>
</evidence>
<evidence type="ECO:0000256" key="2">
    <source>
        <dbReference type="ARBA" id="ARBA00022448"/>
    </source>
</evidence>
<dbReference type="InterPro" id="IPR037066">
    <property type="entry name" value="Plug_dom_sf"/>
</dbReference>
<evidence type="ECO:0000259" key="12">
    <source>
        <dbReference type="Pfam" id="PF07715"/>
    </source>
</evidence>
<dbReference type="Gene3D" id="2.40.170.20">
    <property type="entry name" value="TonB-dependent receptor, beta-barrel domain"/>
    <property type="match status" value="1"/>
</dbReference>
<evidence type="ECO:0000256" key="8">
    <source>
        <dbReference type="PROSITE-ProRule" id="PRU01360"/>
    </source>
</evidence>
<dbReference type="SUPFAM" id="SSF56935">
    <property type="entry name" value="Porins"/>
    <property type="match status" value="1"/>
</dbReference>
<keyword evidence="10" id="KW-0732">Signal</keyword>
<comment type="caution">
    <text evidence="13">The sequence shown here is derived from an EMBL/GenBank/DDBJ whole genome shotgun (WGS) entry which is preliminary data.</text>
</comment>
<dbReference type="Pfam" id="PF00593">
    <property type="entry name" value="TonB_dep_Rec_b-barrel"/>
    <property type="match status" value="1"/>
</dbReference>
<dbReference type="InterPro" id="IPR012910">
    <property type="entry name" value="Plug_dom"/>
</dbReference>
<feature type="signal peptide" evidence="10">
    <location>
        <begin position="1"/>
        <end position="28"/>
    </location>
</feature>
<dbReference type="Gene3D" id="3.55.50.30">
    <property type="match status" value="1"/>
</dbReference>
<dbReference type="Gene3D" id="2.170.130.10">
    <property type="entry name" value="TonB-dependent receptor, plug domain"/>
    <property type="match status" value="1"/>
</dbReference>
<feature type="domain" description="TonB-dependent receptor plug" evidence="12">
    <location>
        <begin position="222"/>
        <end position="352"/>
    </location>
</feature>
<dbReference type="SUPFAM" id="SSF49464">
    <property type="entry name" value="Carboxypeptidase regulatory domain-like"/>
    <property type="match status" value="1"/>
</dbReference>
<feature type="chain" id="PRO_5015134462" evidence="10">
    <location>
        <begin position="29"/>
        <end position="1103"/>
    </location>
</feature>
<keyword evidence="4 8" id="KW-0812">Transmembrane</keyword>
<keyword evidence="5 9" id="KW-0798">TonB box</keyword>
<keyword evidence="7 8" id="KW-0998">Cell outer membrane</keyword>
<dbReference type="EMBL" id="PYAW01000002">
    <property type="protein sequence ID" value="PSL48213.1"/>
    <property type="molecule type" value="Genomic_DNA"/>
</dbReference>
<accession>A0A2P8HPQ8</accession>
<evidence type="ECO:0000256" key="3">
    <source>
        <dbReference type="ARBA" id="ARBA00022452"/>
    </source>
</evidence>
<dbReference type="Proteomes" id="UP000240971">
    <property type="component" value="Unassembled WGS sequence"/>
</dbReference>
<evidence type="ECO:0000256" key="10">
    <source>
        <dbReference type="SAM" id="SignalP"/>
    </source>
</evidence>
<dbReference type="Pfam" id="PF13715">
    <property type="entry name" value="CarbopepD_reg_2"/>
    <property type="match status" value="1"/>
</dbReference>
<dbReference type="InterPro" id="IPR000531">
    <property type="entry name" value="Beta-barrel_TonB"/>
</dbReference>
<keyword evidence="3 8" id="KW-1134">Transmembrane beta strand</keyword>